<proteinExistence type="predicted"/>
<dbReference type="EMBL" id="CP095749">
    <property type="protein sequence ID" value="WEB41531.1"/>
    <property type="molecule type" value="Genomic_DNA"/>
</dbReference>
<gene>
    <name evidence="2" type="ORF">MOV08_21160</name>
</gene>
<evidence type="ECO:0000256" key="1">
    <source>
        <dbReference type="SAM" id="MobiDB-lite"/>
    </source>
</evidence>
<evidence type="ECO:0000313" key="2">
    <source>
        <dbReference type="EMBL" id="WEB41531.1"/>
    </source>
</evidence>
<evidence type="ECO:0000313" key="3">
    <source>
        <dbReference type="Proteomes" id="UP001218629"/>
    </source>
</evidence>
<feature type="region of interest" description="Disordered" evidence="1">
    <location>
        <begin position="94"/>
        <end position="191"/>
    </location>
</feature>
<keyword evidence="3" id="KW-1185">Reference proteome</keyword>
<name>A0ABY8ACU2_9ACTN</name>
<feature type="compositionally biased region" description="Basic and acidic residues" evidence="1">
    <location>
        <begin position="113"/>
        <end position="124"/>
    </location>
</feature>
<sequence length="318" mass="34350">MWAKLDDGFHSHPKIRKAGNAAVGLFARLLSYAGQHMTNGIVVGAVARDYGTGPQLRKLTAVGLLHEHGHVCGACAQPDPGDYVVHDFLDANPSRAQVRQARDKDARRKRNERNRDAPRPRNEDDSAPNRTRTAPHPGPEPHPDSGKEPQANGGRHTGRLAGVRVDPSHPDPCSLPEGREQSPQLPPRTAPAAGVPDFAHQLADRLAHAGVHVAWGTDSQDRQALRQLLDRVPVEHLVQHAVRTWNPNNPPRTIRYLIKVWAGLPAVPADAPLHPTAGGTTAPPVLSTGEQRAAQGLALAARLRAQETDTDLLLEALP</sequence>
<accession>A0ABY8ACU2</accession>
<organism evidence="2 3">
    <name type="scientific">Streptomyces yunnanensis</name>
    <dbReference type="NCBI Taxonomy" id="156453"/>
    <lineage>
        <taxon>Bacteria</taxon>
        <taxon>Bacillati</taxon>
        <taxon>Actinomycetota</taxon>
        <taxon>Actinomycetes</taxon>
        <taxon>Kitasatosporales</taxon>
        <taxon>Streptomycetaceae</taxon>
        <taxon>Streptomyces</taxon>
    </lineage>
</organism>
<reference evidence="2 3" key="1">
    <citation type="submission" date="2022-03" db="EMBL/GenBank/DDBJ databases">
        <title>Streptomyces yunnanensis P86,complete genome.</title>
        <authorList>
            <person name="Chen S."/>
            <person name="Zhang Q."/>
        </authorList>
    </citation>
    <scope>NUCLEOTIDE SEQUENCE [LARGE SCALE GENOMIC DNA]</scope>
    <source>
        <strain evidence="2 3">P86</strain>
    </source>
</reference>
<dbReference type="Proteomes" id="UP001218629">
    <property type="component" value="Chromosome"/>
</dbReference>
<protein>
    <submittedName>
        <fullName evidence="2">Mucin-2</fullName>
    </submittedName>
</protein>
<dbReference type="RefSeq" id="WP_275308534.1">
    <property type="nucleotide sequence ID" value="NZ_CP095749.1"/>
</dbReference>